<proteinExistence type="predicted"/>
<dbReference type="OrthoDB" id="2418844at2759"/>
<name>A0A9N8VK54_9GLOM</name>
<dbReference type="AlphaFoldDB" id="A0A9N8VK54"/>
<gene>
    <name evidence="1" type="ORF">DERYTH_LOCUS629</name>
</gene>
<accession>A0A9N8VK54</accession>
<keyword evidence="2" id="KW-1185">Reference proteome</keyword>
<dbReference type="InterPro" id="IPR036910">
    <property type="entry name" value="HMG_box_dom_sf"/>
</dbReference>
<comment type="caution">
    <text evidence="1">The sequence shown here is derived from an EMBL/GenBank/DDBJ whole genome shotgun (WGS) entry which is preliminary data.</text>
</comment>
<evidence type="ECO:0000313" key="1">
    <source>
        <dbReference type="EMBL" id="CAG8453252.1"/>
    </source>
</evidence>
<dbReference type="SUPFAM" id="SSF47095">
    <property type="entry name" value="HMG-box"/>
    <property type="match status" value="1"/>
</dbReference>
<reference evidence="1" key="1">
    <citation type="submission" date="2021-06" db="EMBL/GenBank/DDBJ databases">
        <authorList>
            <person name="Kallberg Y."/>
            <person name="Tangrot J."/>
            <person name="Rosling A."/>
        </authorList>
    </citation>
    <scope>NUCLEOTIDE SEQUENCE</scope>
    <source>
        <strain evidence="1">MA453B</strain>
    </source>
</reference>
<dbReference type="Proteomes" id="UP000789405">
    <property type="component" value="Unassembled WGS sequence"/>
</dbReference>
<sequence length="306" mass="35869">MKHRKRNRKRNNEEDTDVLSNKFPLGLLQTILFVIIDWDQFWNEDLSTYSPRWTKRNGDIKRYSNPYILMKAIFISRFKSNYDIKKLHKVLENLESWTELTISHEDLRSIAKGRTLGNDQLNSDCLDREETFLKLTRENLKCLDVKIDGTDFSVVSGRAWAIASRFQRGKFIDLFDRLKKTYMEKFPDKKYHTHQSRWVNRVASDYDARVVASSVPLPVPSPVTPICPSMDISEEILFRGDLGDGNNLILPENDNESMSNMGLISSQGYGPVWHTQVSELPKFNEHFVEEEYYLFPPYINESTYFM</sequence>
<organism evidence="1 2">
    <name type="scientific">Dentiscutata erythropus</name>
    <dbReference type="NCBI Taxonomy" id="1348616"/>
    <lineage>
        <taxon>Eukaryota</taxon>
        <taxon>Fungi</taxon>
        <taxon>Fungi incertae sedis</taxon>
        <taxon>Mucoromycota</taxon>
        <taxon>Glomeromycotina</taxon>
        <taxon>Glomeromycetes</taxon>
        <taxon>Diversisporales</taxon>
        <taxon>Gigasporaceae</taxon>
        <taxon>Dentiscutata</taxon>
    </lineage>
</organism>
<protein>
    <submittedName>
        <fullName evidence="1">10403_t:CDS:1</fullName>
    </submittedName>
</protein>
<dbReference type="EMBL" id="CAJVPY010000147">
    <property type="protein sequence ID" value="CAG8453252.1"/>
    <property type="molecule type" value="Genomic_DNA"/>
</dbReference>
<evidence type="ECO:0000313" key="2">
    <source>
        <dbReference type="Proteomes" id="UP000789405"/>
    </source>
</evidence>